<evidence type="ECO:0000256" key="8">
    <source>
        <dbReference type="ARBA" id="ARBA00022989"/>
    </source>
</evidence>
<evidence type="ECO:0000256" key="6">
    <source>
        <dbReference type="ARBA" id="ARBA00022792"/>
    </source>
</evidence>
<feature type="region of interest" description="Disordered" evidence="12">
    <location>
        <begin position="228"/>
        <end position="265"/>
    </location>
</feature>
<dbReference type="STRING" id="77020.A0A0M9VPQ4"/>
<feature type="compositionally biased region" description="Acidic residues" evidence="12">
    <location>
        <begin position="247"/>
        <end position="256"/>
    </location>
</feature>
<dbReference type="OrthoDB" id="5598305at2759"/>
<evidence type="ECO:0000256" key="5">
    <source>
        <dbReference type="ARBA" id="ARBA00022692"/>
    </source>
</evidence>
<proteinExistence type="inferred from homology"/>
<dbReference type="EMBL" id="LGAV01000003">
    <property type="protein sequence ID" value="KOS14712.1"/>
    <property type="molecule type" value="Genomic_DNA"/>
</dbReference>
<keyword evidence="11" id="KW-0472">Membrane</keyword>
<dbReference type="GeneID" id="28727552"/>
<evidence type="ECO:0000256" key="12">
    <source>
        <dbReference type="SAM" id="MobiDB-lite"/>
    </source>
</evidence>
<gene>
    <name evidence="13" type="ORF">Malapachy_1167</name>
</gene>
<feature type="region of interest" description="Disordered" evidence="12">
    <location>
        <begin position="498"/>
        <end position="525"/>
    </location>
</feature>
<dbReference type="GO" id="GO:0015031">
    <property type="term" value="P:protein transport"/>
    <property type="evidence" value="ECO:0007669"/>
    <property type="project" value="UniProtKB-KW"/>
</dbReference>
<evidence type="ECO:0000256" key="7">
    <source>
        <dbReference type="ARBA" id="ARBA00022927"/>
    </source>
</evidence>
<keyword evidence="4" id="KW-0813">Transport</keyword>
<evidence type="ECO:0000256" key="9">
    <source>
        <dbReference type="ARBA" id="ARBA00023010"/>
    </source>
</evidence>
<dbReference type="InterPro" id="IPR021056">
    <property type="entry name" value="Mt_import_IM_translocase_Tim54"/>
</dbReference>
<comment type="caution">
    <text evidence="13">The sequence shown here is derived from an EMBL/GenBank/DDBJ whole genome shotgun (WGS) entry which is preliminary data.</text>
</comment>
<organism evidence="13 14">
    <name type="scientific">Malassezia pachydermatis</name>
    <dbReference type="NCBI Taxonomy" id="77020"/>
    <lineage>
        <taxon>Eukaryota</taxon>
        <taxon>Fungi</taxon>
        <taxon>Dikarya</taxon>
        <taxon>Basidiomycota</taxon>
        <taxon>Ustilaginomycotina</taxon>
        <taxon>Malasseziomycetes</taxon>
        <taxon>Malasseziales</taxon>
        <taxon>Malasseziaceae</taxon>
        <taxon>Malassezia</taxon>
    </lineage>
</organism>
<keyword evidence="9" id="KW-0811">Translocation</keyword>
<evidence type="ECO:0000256" key="1">
    <source>
        <dbReference type="ARBA" id="ARBA00004434"/>
    </source>
</evidence>
<dbReference type="AlphaFoldDB" id="A0A0M9VPQ4"/>
<sequence>MTTESKPTPPKRVVPSALRPLLWVGIPESVLAWKPRLPSRNWCIFWASVATVSYLYYDDRKQCKKILEEYKERVRGLSDGVMHPHEHPRKVLVYTAKYPGDDNYDVSAVYFKRYVKPILVAAAVDYEILSGTRYGNLARELRDRIHERRRNLAGLQPWTTNTAPGTALPTTLSPAEHLQRELDGAVVLVGRPALKEWAWALKEGWGTSIPVKPVDYDEQLSNTLSTDSAFDEEDVAPAASSVTPDVPLDEANDEDGAPLPSSSSQSFMLPTQVGLMSMQKGAGFSPAGIQGAHISTHANASTESAASEPELPPMLPIPAQPPLCFIDFTNMVGWRNIPNRIVRFFNRRADVRRGAEAGLSIVLGSKDDAREFEPGSVGAVRTEPPQGEDLDWGIGEEAYYPKSFDRTIEDIEKSRKTYYEDLKKELKASREIARGEREPTKAEKRLMPKTETELRHQRFEKEKQWRNSEQGYHILKPSSGVIWDENWRGSLRVLRPRSEEERVPRLVREEEPAEEKLTPAEEVSS</sequence>
<keyword evidence="7" id="KW-0653">Protein transport</keyword>
<evidence type="ECO:0000313" key="14">
    <source>
        <dbReference type="Proteomes" id="UP000037751"/>
    </source>
</evidence>
<accession>A0A0M9VPQ4</accession>
<dbReference type="VEuPathDB" id="FungiDB:Malapachy_1167"/>
<keyword evidence="8" id="KW-1133">Transmembrane helix</keyword>
<name>A0A0M9VPQ4_9BASI</name>
<keyword evidence="6" id="KW-0999">Mitochondrion inner membrane</keyword>
<evidence type="ECO:0000256" key="11">
    <source>
        <dbReference type="ARBA" id="ARBA00023136"/>
    </source>
</evidence>
<reference evidence="13 14" key="1">
    <citation type="submission" date="2015-07" db="EMBL/GenBank/DDBJ databases">
        <title>Draft Genome Sequence of Malassezia furfur CBS1878 and Malassezia pachydermatis CBS1879.</title>
        <authorList>
            <person name="Triana S."/>
            <person name="Ohm R."/>
            <person name="Gonzalez A."/>
            <person name="DeCock H."/>
            <person name="Restrepo S."/>
            <person name="Celis A."/>
        </authorList>
    </citation>
    <scope>NUCLEOTIDE SEQUENCE [LARGE SCALE GENOMIC DNA]</scope>
    <source>
        <strain evidence="13 14">CBS 1879</strain>
    </source>
</reference>
<keyword evidence="14" id="KW-1185">Reference proteome</keyword>
<evidence type="ECO:0000256" key="3">
    <source>
        <dbReference type="ARBA" id="ARBA00020796"/>
    </source>
</evidence>
<feature type="compositionally biased region" description="Basic and acidic residues" evidence="12">
    <location>
        <begin position="498"/>
        <end position="519"/>
    </location>
</feature>
<evidence type="ECO:0000313" key="13">
    <source>
        <dbReference type="EMBL" id="KOS14712.1"/>
    </source>
</evidence>
<comment type="subcellular location">
    <subcellularLocation>
        <location evidence="1">Mitochondrion inner membrane</location>
        <topology evidence="1">Single-pass membrane protein</topology>
    </subcellularLocation>
</comment>
<dbReference type="Proteomes" id="UP000037751">
    <property type="component" value="Unassembled WGS sequence"/>
</dbReference>
<protein>
    <recommendedName>
        <fullName evidence="3">Mitochondrial import inner membrane translocase subunit TIM54</fullName>
    </recommendedName>
</protein>
<comment type="similarity">
    <text evidence="2">Belongs to the TIM54 family.</text>
</comment>
<evidence type="ECO:0000256" key="4">
    <source>
        <dbReference type="ARBA" id="ARBA00022448"/>
    </source>
</evidence>
<evidence type="ECO:0000256" key="2">
    <source>
        <dbReference type="ARBA" id="ARBA00006355"/>
    </source>
</evidence>
<keyword evidence="5" id="KW-0812">Transmembrane</keyword>
<dbReference type="GO" id="GO:0005743">
    <property type="term" value="C:mitochondrial inner membrane"/>
    <property type="evidence" value="ECO:0007669"/>
    <property type="project" value="UniProtKB-SubCell"/>
</dbReference>
<dbReference type="Pfam" id="PF11711">
    <property type="entry name" value="Tim54"/>
    <property type="match status" value="1"/>
</dbReference>
<dbReference type="RefSeq" id="XP_017992344.1">
    <property type="nucleotide sequence ID" value="XM_018135677.1"/>
</dbReference>
<evidence type="ECO:0000256" key="10">
    <source>
        <dbReference type="ARBA" id="ARBA00023128"/>
    </source>
</evidence>
<keyword evidence="10" id="KW-0496">Mitochondrion</keyword>